<protein>
    <submittedName>
        <fullName evidence="1">Uncharacterized protein</fullName>
    </submittedName>
</protein>
<evidence type="ECO:0000313" key="2">
    <source>
        <dbReference type="Proteomes" id="UP000828048"/>
    </source>
</evidence>
<evidence type="ECO:0000313" key="1">
    <source>
        <dbReference type="EMBL" id="KAH7842626.1"/>
    </source>
</evidence>
<accession>A0ACB7XNW0</accession>
<organism evidence="1 2">
    <name type="scientific">Vaccinium darrowii</name>
    <dbReference type="NCBI Taxonomy" id="229202"/>
    <lineage>
        <taxon>Eukaryota</taxon>
        <taxon>Viridiplantae</taxon>
        <taxon>Streptophyta</taxon>
        <taxon>Embryophyta</taxon>
        <taxon>Tracheophyta</taxon>
        <taxon>Spermatophyta</taxon>
        <taxon>Magnoliopsida</taxon>
        <taxon>eudicotyledons</taxon>
        <taxon>Gunneridae</taxon>
        <taxon>Pentapetalae</taxon>
        <taxon>asterids</taxon>
        <taxon>Ericales</taxon>
        <taxon>Ericaceae</taxon>
        <taxon>Vaccinioideae</taxon>
        <taxon>Vaccinieae</taxon>
        <taxon>Vaccinium</taxon>
    </lineage>
</organism>
<reference evidence="1 2" key="1">
    <citation type="journal article" date="2021" name="Hortic Res">
        <title>High-quality reference genome and annotation aids understanding of berry development for evergreen blueberry (Vaccinium darrowii).</title>
        <authorList>
            <person name="Yu J."/>
            <person name="Hulse-Kemp A.M."/>
            <person name="Babiker E."/>
            <person name="Staton M."/>
        </authorList>
    </citation>
    <scope>NUCLEOTIDE SEQUENCE [LARGE SCALE GENOMIC DNA]</scope>
    <source>
        <strain evidence="2">cv. NJ 8807/NJ 8810</strain>
        <tissue evidence="1">Young leaf</tissue>
    </source>
</reference>
<dbReference type="EMBL" id="CM037151">
    <property type="protein sequence ID" value="KAH7842626.1"/>
    <property type="molecule type" value="Genomic_DNA"/>
</dbReference>
<gene>
    <name evidence="1" type="ORF">Vadar_007485</name>
</gene>
<sequence length="411" mass="45753">MSNAPLRASSLYSPPDATHQPIHQNHHHPHEHLFSLSFPLTDPPYPHTSLLQLATTTADRRRRVYIRRSTPAVMSSDRRFNSTTSPISNESSPPAAFSPSAASVLSSPSAVQGAPPIFFERGIANPETKEISSLSVEPCEGETLIVTVFSIGKLEIPSFIEREHEFRFLAVLPETLYGKPFTIPAVLCARFSDEEYLQIRCKGIQPFIACFLNHDFNLLKVILTPCVTSQGIILRIEKSCWKNAENYSRDDILPCRVYLRHCVLAATSLGDEAYNNFLDHTYLGDRKTTIREYLATTGSGIMEEEPPELLKTRSGWNSSQNPTTSPTSLPPTLSQVVTSDPTMTRPVNCGSGHDDDSDAEDMTESELLFELEKELHGDDFEANVTAADEEEEEEAAAVRKRNYRRGKGICP</sequence>
<comment type="caution">
    <text evidence="1">The sequence shown here is derived from an EMBL/GenBank/DDBJ whole genome shotgun (WGS) entry which is preliminary data.</text>
</comment>
<dbReference type="Proteomes" id="UP000828048">
    <property type="component" value="Chromosome 1"/>
</dbReference>
<keyword evidence="2" id="KW-1185">Reference proteome</keyword>
<proteinExistence type="predicted"/>
<name>A0ACB7XNW0_9ERIC</name>